<evidence type="ECO:0000256" key="9">
    <source>
        <dbReference type="ARBA" id="ARBA00023136"/>
    </source>
</evidence>
<organism evidence="17 18">
    <name type="scientific">Fibrisoma montanum</name>
    <dbReference type="NCBI Taxonomy" id="2305895"/>
    <lineage>
        <taxon>Bacteria</taxon>
        <taxon>Pseudomonadati</taxon>
        <taxon>Bacteroidota</taxon>
        <taxon>Cytophagia</taxon>
        <taxon>Cytophagales</taxon>
        <taxon>Spirosomataceae</taxon>
        <taxon>Fibrisoma</taxon>
    </lineage>
</organism>
<feature type="region of interest" description="Disordered" evidence="14">
    <location>
        <begin position="580"/>
        <end position="636"/>
    </location>
</feature>
<keyword evidence="9 13" id="KW-0472">Membrane</keyword>
<dbReference type="NCBIfam" id="NF002356">
    <property type="entry name" value="PRK01318.2-3"/>
    <property type="match status" value="1"/>
</dbReference>
<dbReference type="InterPro" id="IPR019998">
    <property type="entry name" value="Membr_insert_YidC"/>
</dbReference>
<evidence type="ECO:0000256" key="4">
    <source>
        <dbReference type="ARBA" id="ARBA00022448"/>
    </source>
</evidence>
<keyword evidence="18" id="KW-1185">Reference proteome</keyword>
<dbReference type="InterPro" id="IPR028055">
    <property type="entry name" value="YidC/Oxa/ALB_C"/>
</dbReference>
<evidence type="ECO:0000256" key="8">
    <source>
        <dbReference type="ARBA" id="ARBA00022989"/>
    </source>
</evidence>
<dbReference type="GO" id="GO:0005886">
    <property type="term" value="C:plasma membrane"/>
    <property type="evidence" value="ECO:0007669"/>
    <property type="project" value="UniProtKB-SubCell"/>
</dbReference>
<dbReference type="InterPro" id="IPR038221">
    <property type="entry name" value="YidC_periplasmic_sf"/>
</dbReference>
<keyword evidence="10 13" id="KW-0143">Chaperone</keyword>
<dbReference type="NCBIfam" id="TIGR03592">
    <property type="entry name" value="yidC_oxa1_cterm"/>
    <property type="match status" value="1"/>
</dbReference>
<evidence type="ECO:0000256" key="13">
    <source>
        <dbReference type="HAMAP-Rule" id="MF_01810"/>
    </source>
</evidence>
<feature type="compositionally biased region" description="Low complexity" evidence="14">
    <location>
        <begin position="31"/>
        <end position="57"/>
    </location>
</feature>
<name>A0A418M296_9BACT</name>
<comment type="similarity">
    <text evidence="2 13">Belongs to the OXA1/ALB3/YidC family. Type 1 subfamily.</text>
</comment>
<feature type="transmembrane region" description="Helical" evidence="13">
    <location>
        <begin position="477"/>
        <end position="506"/>
    </location>
</feature>
<proteinExistence type="inferred from homology"/>
<dbReference type="Pfam" id="PF02096">
    <property type="entry name" value="60KD_IMP"/>
    <property type="match status" value="1"/>
</dbReference>
<reference evidence="17 18" key="1">
    <citation type="submission" date="2018-08" db="EMBL/GenBank/DDBJ databases">
        <title>Fibrisoma montanum sp. nov., isolated from Danxia mountain soil.</title>
        <authorList>
            <person name="Huang Y."/>
        </authorList>
    </citation>
    <scope>NUCLEOTIDE SEQUENCE [LARGE SCALE GENOMIC DNA]</scope>
    <source>
        <strain evidence="17 18">HYT19</strain>
    </source>
</reference>
<dbReference type="InterPro" id="IPR047196">
    <property type="entry name" value="YidC_ALB_C"/>
</dbReference>
<gene>
    <name evidence="13 17" type="primary">yidC</name>
    <name evidence="17" type="ORF">DYU11_23105</name>
</gene>
<evidence type="ECO:0000256" key="6">
    <source>
        <dbReference type="ARBA" id="ARBA00022692"/>
    </source>
</evidence>
<evidence type="ECO:0000313" key="18">
    <source>
        <dbReference type="Proteomes" id="UP000283523"/>
    </source>
</evidence>
<dbReference type="NCBIfam" id="TIGR03593">
    <property type="entry name" value="yidC_nterm"/>
    <property type="match status" value="1"/>
</dbReference>
<feature type="transmembrane region" description="Helical" evidence="13">
    <location>
        <begin position="432"/>
        <end position="457"/>
    </location>
</feature>
<dbReference type="CDD" id="cd19961">
    <property type="entry name" value="EcYidC-like_peri"/>
    <property type="match status" value="1"/>
</dbReference>
<comment type="subcellular location">
    <subcellularLocation>
        <location evidence="1">Cell inner membrane</location>
        <topology evidence="1">Multi-pass membrane protein</topology>
    </subcellularLocation>
    <subcellularLocation>
        <location evidence="13">Cell membrane</location>
        <topology evidence="13">Multi-pass membrane protein</topology>
    </subcellularLocation>
</comment>
<evidence type="ECO:0000256" key="12">
    <source>
        <dbReference type="ARBA" id="ARBA00033342"/>
    </source>
</evidence>
<protein>
    <recommendedName>
        <fullName evidence="3 13">Membrane protein insertase YidC</fullName>
    </recommendedName>
    <alternativeName>
        <fullName evidence="12 13">Foldase YidC</fullName>
    </alternativeName>
    <alternativeName>
        <fullName evidence="11 13">Membrane integrase YidC</fullName>
    </alternativeName>
    <alternativeName>
        <fullName evidence="13">Membrane protein YidC</fullName>
    </alternativeName>
</protein>
<feature type="domain" description="Membrane insertase YidC/Oxa/ALB C-terminal" evidence="15">
    <location>
        <begin position="367"/>
        <end position="563"/>
    </location>
</feature>
<evidence type="ECO:0000256" key="14">
    <source>
        <dbReference type="SAM" id="MobiDB-lite"/>
    </source>
</evidence>
<dbReference type="InterPro" id="IPR028053">
    <property type="entry name" value="Membr_insert_YidC_N"/>
</dbReference>
<feature type="region of interest" description="Disordered" evidence="14">
    <location>
        <begin position="28"/>
        <end position="63"/>
    </location>
</feature>
<dbReference type="RefSeq" id="WP_119670104.1">
    <property type="nucleotide sequence ID" value="NZ_QXED01000007.1"/>
</dbReference>
<evidence type="ECO:0000256" key="2">
    <source>
        <dbReference type="ARBA" id="ARBA00010527"/>
    </source>
</evidence>
<dbReference type="GO" id="GO:0015031">
    <property type="term" value="P:protein transport"/>
    <property type="evidence" value="ECO:0007669"/>
    <property type="project" value="UniProtKB-KW"/>
</dbReference>
<dbReference type="CDD" id="cd20070">
    <property type="entry name" value="5TM_YidC_Alb3"/>
    <property type="match status" value="1"/>
</dbReference>
<dbReference type="OrthoDB" id="9780552at2"/>
<feature type="transmembrane region" description="Helical" evidence="13">
    <location>
        <begin position="367"/>
        <end position="387"/>
    </location>
</feature>
<dbReference type="HAMAP" id="MF_01810">
    <property type="entry name" value="YidC_type1"/>
    <property type="match status" value="1"/>
</dbReference>
<dbReference type="GO" id="GO:0032977">
    <property type="term" value="F:membrane insertase activity"/>
    <property type="evidence" value="ECO:0007669"/>
    <property type="project" value="InterPro"/>
</dbReference>
<dbReference type="InterPro" id="IPR001708">
    <property type="entry name" value="YidC/ALB3/OXA1/COX18"/>
</dbReference>
<evidence type="ECO:0000256" key="11">
    <source>
        <dbReference type="ARBA" id="ARBA00033245"/>
    </source>
</evidence>
<comment type="subunit">
    <text evidence="13">Interacts with the Sec translocase complex via SecD. Specifically interacts with transmembrane segments of nascent integral membrane proteins during membrane integration.</text>
</comment>
<keyword evidence="6 13" id="KW-0812">Transmembrane</keyword>
<feature type="transmembrane region" description="Helical" evidence="13">
    <location>
        <begin position="526"/>
        <end position="549"/>
    </location>
</feature>
<keyword evidence="4 13" id="KW-0813">Transport</keyword>
<feature type="domain" description="Membrane insertase YidC N-terminal" evidence="16">
    <location>
        <begin position="85"/>
        <end position="353"/>
    </location>
</feature>
<evidence type="ECO:0000256" key="3">
    <source>
        <dbReference type="ARBA" id="ARBA00015325"/>
    </source>
</evidence>
<accession>A0A418M296</accession>
<dbReference type="Proteomes" id="UP000283523">
    <property type="component" value="Unassembled WGS sequence"/>
</dbReference>
<dbReference type="Pfam" id="PF14849">
    <property type="entry name" value="YidC_periplas"/>
    <property type="match status" value="1"/>
</dbReference>
<feature type="compositionally biased region" description="Basic and acidic residues" evidence="14">
    <location>
        <begin position="604"/>
        <end position="615"/>
    </location>
</feature>
<dbReference type="PANTHER" id="PTHR12428:SF65">
    <property type="entry name" value="CYTOCHROME C OXIDASE ASSEMBLY PROTEIN COX18, MITOCHONDRIAL"/>
    <property type="match status" value="1"/>
</dbReference>
<keyword evidence="5 13" id="KW-1003">Cell membrane</keyword>
<evidence type="ECO:0000256" key="10">
    <source>
        <dbReference type="ARBA" id="ARBA00023186"/>
    </source>
</evidence>
<dbReference type="GO" id="GO:0051205">
    <property type="term" value="P:protein insertion into membrane"/>
    <property type="evidence" value="ECO:0007669"/>
    <property type="project" value="TreeGrafter"/>
</dbReference>
<evidence type="ECO:0000256" key="1">
    <source>
        <dbReference type="ARBA" id="ARBA00004429"/>
    </source>
</evidence>
<dbReference type="Gene3D" id="2.70.98.90">
    <property type="match status" value="1"/>
</dbReference>
<evidence type="ECO:0000256" key="5">
    <source>
        <dbReference type="ARBA" id="ARBA00022475"/>
    </source>
</evidence>
<evidence type="ECO:0000259" key="15">
    <source>
        <dbReference type="Pfam" id="PF02096"/>
    </source>
</evidence>
<evidence type="ECO:0000313" key="17">
    <source>
        <dbReference type="EMBL" id="RIV19818.1"/>
    </source>
</evidence>
<dbReference type="AlphaFoldDB" id="A0A418M296"/>
<evidence type="ECO:0000259" key="16">
    <source>
        <dbReference type="Pfam" id="PF14849"/>
    </source>
</evidence>
<keyword evidence="7 13" id="KW-0653">Protein transport</keyword>
<sequence length="636" mass="71321">MDRNQLIGIVLILAMLVGYQLLVPKPEPEKAPTQQTQPAKPTATTGNAAATAKAGTTQSTPDSSALRARFGDFAQAAVGQERDFVVENKDMRVTFSTKGGRVKQVVLKNYKTYDQKPLVLIDPQSSQTVLELPTNRGLVDLHSLYYQTTAQGGTVNGQGQPISFRVEVAPGQAVEQVYTVPAEGYVINYSLRMNGLDNSVGRGDIRFLWQDKMRQYENDLSNNRRAATIDYFTQDETFDKLRESESSEETTLEEPVKWFAIKHKYFLSAFVAENSPLQKPTFKALVDPADSNTVKTAIADVQIPLADVRSGKGQYKFFFGPNDFQLLGDVAPEFDQNVYLGYSILKPINKYFFVPVFNLLEKVVSNYGLLIILLVVFVKTVLTPLTYRSYVSMAKMRVLQPELNEIREKVGDDMTKMQSEQMKLYQQVGVSPLSGCIPVLATMPILFALFMLFPNLIELRQKPFLWADDLSTYDAFIQFPFTIPFVGSHLSLFTVLMTASSIAYAWYNNQTTPTQPGPVNMKALSYIFPLMFMFVLNSYPAGLTFYYFVSNIVTITQQQLIRRFVDEDKIKAVLDENRRKNATGEGKKPGGFQAMLQRQLQAAEEARKQAEEAKRGRNNGSGNGTSGTGQRPKQKK</sequence>
<dbReference type="PRINTS" id="PR00701">
    <property type="entry name" value="60KDINNERMP"/>
</dbReference>
<dbReference type="PANTHER" id="PTHR12428">
    <property type="entry name" value="OXA1"/>
    <property type="match status" value="1"/>
</dbReference>
<dbReference type="EMBL" id="QXED01000007">
    <property type="protein sequence ID" value="RIV19818.1"/>
    <property type="molecule type" value="Genomic_DNA"/>
</dbReference>
<keyword evidence="8 13" id="KW-1133">Transmembrane helix</keyword>
<evidence type="ECO:0000256" key="7">
    <source>
        <dbReference type="ARBA" id="ARBA00022927"/>
    </source>
</evidence>
<comment type="function">
    <text evidence="13">Required for the insertion and/or proper folding and/or complex formation of integral membrane proteins into the membrane. Involved in integration of membrane proteins that insert both dependently and independently of the Sec translocase complex, as well as at least some lipoproteins. Aids folding of multispanning membrane proteins.</text>
</comment>
<comment type="caution">
    <text evidence="17">The sequence shown here is derived from an EMBL/GenBank/DDBJ whole genome shotgun (WGS) entry which is preliminary data.</text>
</comment>